<dbReference type="HOGENOM" id="CLU_078510_0_0_11"/>
<feature type="compositionally biased region" description="Basic and acidic residues" evidence="1">
    <location>
        <begin position="1"/>
        <end position="12"/>
    </location>
</feature>
<accession>Q0RPJ2</accession>
<evidence type="ECO:0000313" key="3">
    <source>
        <dbReference type="Proteomes" id="UP000000657"/>
    </source>
</evidence>
<feature type="compositionally biased region" description="Low complexity" evidence="1">
    <location>
        <begin position="45"/>
        <end position="58"/>
    </location>
</feature>
<proteinExistence type="predicted"/>
<dbReference type="Proteomes" id="UP000000657">
    <property type="component" value="Chromosome"/>
</dbReference>
<dbReference type="Gene3D" id="2.160.20.60">
    <property type="entry name" value="Glutamate synthase, alpha subunit, C-terminal domain"/>
    <property type="match status" value="1"/>
</dbReference>
<evidence type="ECO:0000256" key="1">
    <source>
        <dbReference type="SAM" id="MobiDB-lite"/>
    </source>
</evidence>
<dbReference type="STRING" id="326424.FRAAL1889"/>
<keyword evidence="3" id="KW-1185">Reference proteome</keyword>
<dbReference type="GO" id="GO:0016491">
    <property type="term" value="F:oxidoreductase activity"/>
    <property type="evidence" value="ECO:0007669"/>
    <property type="project" value="InterPro"/>
</dbReference>
<gene>
    <name evidence="2" type="primary">glxC</name>
    <name evidence="2" type="ordered locus">FRAAL1889</name>
</gene>
<dbReference type="AlphaFoldDB" id="Q0RPJ2"/>
<organism evidence="2 3">
    <name type="scientific">Frankia alni (strain DSM 45986 / CECT 9034 / ACN14a)</name>
    <dbReference type="NCBI Taxonomy" id="326424"/>
    <lineage>
        <taxon>Bacteria</taxon>
        <taxon>Bacillati</taxon>
        <taxon>Actinomycetota</taxon>
        <taxon>Actinomycetes</taxon>
        <taxon>Frankiales</taxon>
        <taxon>Frankiaceae</taxon>
        <taxon>Frankia</taxon>
    </lineage>
</organism>
<dbReference type="EMBL" id="CT573213">
    <property type="protein sequence ID" value="CAJ60539.2"/>
    <property type="molecule type" value="Genomic_DNA"/>
</dbReference>
<dbReference type="KEGG" id="fal:FRAAL1889"/>
<dbReference type="PANTHER" id="PTHR39673:SF5">
    <property type="entry name" value="TUNGSTEN-CONTAINING FORMYLMETHANOFURAN DEHYDROGENASE 2 SUBUNIT C"/>
    <property type="match status" value="1"/>
</dbReference>
<feature type="region of interest" description="Disordered" evidence="1">
    <location>
        <begin position="1"/>
        <end position="58"/>
    </location>
</feature>
<dbReference type="PANTHER" id="PTHR39673">
    <property type="entry name" value="TUNGSTEN FORMYLMETHANOFURAN DEHYDROGENASE, SUBUNIT C (FWDC)"/>
    <property type="match status" value="1"/>
</dbReference>
<name>Q0RPJ2_FRAAA</name>
<dbReference type="eggNOG" id="COG2218">
    <property type="taxonomic scope" value="Bacteria"/>
</dbReference>
<dbReference type="SUPFAM" id="SSF69336">
    <property type="entry name" value="Alpha subunit of glutamate synthase, C-terminal domain"/>
    <property type="match status" value="1"/>
</dbReference>
<dbReference type="InterPro" id="IPR036485">
    <property type="entry name" value="Glu_synth_asu_C_sf"/>
</dbReference>
<sequence length="289" mass="29046">MQAGDHRRDRPVGGDGVGVPGPARPAGTRRRGGVRTRAGGGLPVGELTGATGAGAETAERAAPAELVLDLAEMATRHVNAALRSLPDGARARLVNPAGRHNLAVGLTRAVRVTIAGPAGYYVGGLGEAAEVTVDGPVGWGAGENLMSGTVRVRGAASQSAAASAHGGLVVVEGDASLRAGISLKGGRLAVAGDVGRYCAFLAQAGTILVGGDAGEALGDSLYEAVIYVAGRVRSLGTDARICDLTAADVAAVRVLAAQAGFDHVDPENVTRVASARRLYHFDTAHHGAY</sequence>
<protein>
    <submittedName>
        <fullName evidence="2">Glutamate synthase, alpha subunit</fullName>
    </submittedName>
</protein>
<reference evidence="2 3" key="1">
    <citation type="journal article" date="2007" name="Genome Res.">
        <title>Genome characteristics of facultatively symbiotic Frankia sp. strains reflect host range and host plant biogeography.</title>
        <authorList>
            <person name="Normand P."/>
            <person name="Lapierre P."/>
            <person name="Tisa L.S."/>
            <person name="Gogarten J.P."/>
            <person name="Alloisio N."/>
            <person name="Bagnarol E."/>
            <person name="Bassi C.A."/>
            <person name="Berry A.M."/>
            <person name="Bickhart D.M."/>
            <person name="Choisne N."/>
            <person name="Couloux A."/>
            <person name="Cournoyer B."/>
            <person name="Cruveiller S."/>
            <person name="Daubin V."/>
            <person name="Demange N."/>
            <person name="Francino M.P."/>
            <person name="Goltsman E."/>
            <person name="Huang Y."/>
            <person name="Kopp O.R."/>
            <person name="Labarre L."/>
            <person name="Lapidus A."/>
            <person name="Lavire C."/>
            <person name="Marechal J."/>
            <person name="Martinez M."/>
            <person name="Mastronunzio J.E."/>
            <person name="Mullin B.C."/>
            <person name="Niemann J."/>
            <person name="Pujic P."/>
            <person name="Rawnsley T."/>
            <person name="Rouy Z."/>
            <person name="Schenowitz C."/>
            <person name="Sellstedt A."/>
            <person name="Tavares F."/>
            <person name="Tomkins J.P."/>
            <person name="Vallenet D."/>
            <person name="Valverde C."/>
            <person name="Wall L.G."/>
            <person name="Wang Y."/>
            <person name="Medigue C."/>
            <person name="Benson D.R."/>
        </authorList>
    </citation>
    <scope>NUCLEOTIDE SEQUENCE [LARGE SCALE GENOMIC DNA]</scope>
    <source>
        <strain evidence="3">DSM 45986 / CECT 9034 / ACN14a</strain>
    </source>
</reference>
<evidence type="ECO:0000313" key="2">
    <source>
        <dbReference type="EMBL" id="CAJ60539.2"/>
    </source>
</evidence>